<accession>A0A4D5RVD5</accession>
<evidence type="ECO:0000313" key="1">
    <source>
        <dbReference type="EMBL" id="MOY41300.1"/>
    </source>
</evidence>
<proteinExistence type="predicted"/>
<dbReference type="EMBL" id="GHJT01007329">
    <property type="protein sequence ID" value="MOY41300.1"/>
    <property type="molecule type" value="Transcribed_RNA"/>
</dbReference>
<dbReference type="PROSITE" id="PS51257">
    <property type="entry name" value="PROKAR_LIPOPROTEIN"/>
    <property type="match status" value="1"/>
</dbReference>
<protein>
    <submittedName>
        <fullName evidence="1">Putative secreted protein</fullName>
    </submittedName>
</protein>
<dbReference type="AlphaFoldDB" id="A0A4D5RVD5"/>
<sequence length="86" mass="9695">MLRLNAVGIKSGVRFKSFLFIVIFFLSSCFWVCNGHTLRSLELEDAVYGVIGNNLRILKAIIQAQNLIELCHCTGIVMRAYFLLGN</sequence>
<reference evidence="1" key="1">
    <citation type="submission" date="2019-04" db="EMBL/GenBank/DDBJ databases">
        <title>An insight into the mialome of Ixodes scapularis.</title>
        <authorList>
            <person name="Ribeiro J.M."/>
            <person name="Mather T.N."/>
            <person name="Karim S."/>
        </authorList>
    </citation>
    <scope>NUCLEOTIDE SEQUENCE</scope>
</reference>
<name>A0A4D5RVD5_IXOSC</name>
<organism evidence="1">
    <name type="scientific">Ixodes scapularis</name>
    <name type="common">Black-legged tick</name>
    <name type="synonym">Deer tick</name>
    <dbReference type="NCBI Taxonomy" id="6945"/>
    <lineage>
        <taxon>Eukaryota</taxon>
        <taxon>Metazoa</taxon>
        <taxon>Ecdysozoa</taxon>
        <taxon>Arthropoda</taxon>
        <taxon>Chelicerata</taxon>
        <taxon>Arachnida</taxon>
        <taxon>Acari</taxon>
        <taxon>Parasitiformes</taxon>
        <taxon>Ixodida</taxon>
        <taxon>Ixodoidea</taxon>
        <taxon>Ixodidae</taxon>
        <taxon>Ixodinae</taxon>
        <taxon>Ixodes</taxon>
    </lineage>
</organism>